<dbReference type="PANTHER" id="PTHR43591:SF24">
    <property type="entry name" value="2-METHOXY-6-POLYPRENYL-1,4-BENZOQUINOL METHYLASE, MITOCHONDRIAL"/>
    <property type="match status" value="1"/>
</dbReference>
<dbReference type="SUPFAM" id="SSF53335">
    <property type="entry name" value="S-adenosyl-L-methionine-dependent methyltransferases"/>
    <property type="match status" value="1"/>
</dbReference>
<dbReference type="InterPro" id="IPR029063">
    <property type="entry name" value="SAM-dependent_MTases_sf"/>
</dbReference>
<keyword evidence="4" id="KW-1185">Reference proteome</keyword>
<evidence type="ECO:0000313" key="3">
    <source>
        <dbReference type="EMBL" id="CAG8615596.1"/>
    </source>
</evidence>
<dbReference type="AlphaFoldDB" id="A0A9N9GNY3"/>
<dbReference type="Gene3D" id="3.40.50.150">
    <property type="entry name" value="Vaccinia Virus protein VP39"/>
    <property type="match status" value="1"/>
</dbReference>
<evidence type="ECO:0000256" key="1">
    <source>
        <dbReference type="SAM" id="MobiDB-lite"/>
    </source>
</evidence>
<feature type="domain" description="Methyltransferase" evidence="2">
    <location>
        <begin position="96"/>
        <end position="208"/>
    </location>
</feature>
<dbReference type="PANTHER" id="PTHR43591">
    <property type="entry name" value="METHYLTRANSFERASE"/>
    <property type="match status" value="1"/>
</dbReference>
<name>A0A9N9GNY3_9GLOM</name>
<dbReference type="InterPro" id="IPR025714">
    <property type="entry name" value="Methyltranfer_dom"/>
</dbReference>
<feature type="region of interest" description="Disordered" evidence="1">
    <location>
        <begin position="1"/>
        <end position="39"/>
    </location>
</feature>
<organism evidence="3 4">
    <name type="scientific">Funneliformis caledonium</name>
    <dbReference type="NCBI Taxonomy" id="1117310"/>
    <lineage>
        <taxon>Eukaryota</taxon>
        <taxon>Fungi</taxon>
        <taxon>Fungi incertae sedis</taxon>
        <taxon>Mucoromycota</taxon>
        <taxon>Glomeromycotina</taxon>
        <taxon>Glomeromycetes</taxon>
        <taxon>Glomerales</taxon>
        <taxon>Glomeraceae</taxon>
        <taxon>Funneliformis</taxon>
    </lineage>
</organism>
<proteinExistence type="predicted"/>
<comment type="caution">
    <text evidence="3">The sequence shown here is derived from an EMBL/GenBank/DDBJ whole genome shotgun (WGS) entry which is preliminary data.</text>
</comment>
<dbReference type="GO" id="GO:0008168">
    <property type="term" value="F:methyltransferase activity"/>
    <property type="evidence" value="ECO:0007669"/>
    <property type="project" value="TreeGrafter"/>
</dbReference>
<dbReference type="CDD" id="cd02440">
    <property type="entry name" value="AdoMet_MTases"/>
    <property type="match status" value="1"/>
</dbReference>
<reference evidence="3" key="1">
    <citation type="submission" date="2021-06" db="EMBL/GenBank/DDBJ databases">
        <authorList>
            <person name="Kallberg Y."/>
            <person name="Tangrot J."/>
            <person name="Rosling A."/>
        </authorList>
    </citation>
    <scope>NUCLEOTIDE SEQUENCE</scope>
    <source>
        <strain evidence="3">UK204</strain>
    </source>
</reference>
<dbReference type="OrthoDB" id="2013972at2759"/>
<dbReference type="Pfam" id="PF13847">
    <property type="entry name" value="Methyltransf_31"/>
    <property type="match status" value="1"/>
</dbReference>
<gene>
    <name evidence="3" type="ORF">FCALED_LOCUS9292</name>
</gene>
<accession>A0A9N9GNY3</accession>
<evidence type="ECO:0000313" key="4">
    <source>
        <dbReference type="Proteomes" id="UP000789570"/>
    </source>
</evidence>
<dbReference type="EMBL" id="CAJVPQ010003014">
    <property type="protein sequence ID" value="CAG8615596.1"/>
    <property type="molecule type" value="Genomic_DNA"/>
</dbReference>
<evidence type="ECO:0000259" key="2">
    <source>
        <dbReference type="Pfam" id="PF13847"/>
    </source>
</evidence>
<dbReference type="Proteomes" id="UP000789570">
    <property type="component" value="Unassembled WGS sequence"/>
</dbReference>
<sequence length="328" mass="38033">MGSNNSKNTKNTHRLRDSISSNHSSNKKPLERKTSVSSDKEKYKYIEGRRFHNWPDIHYDLPNDDDEIDRLHLEHFLIRAVWESNFSSPIGERLGAGCTVLDIGCGPGAWCLDMATKYKNTHFVGLDISPIFPKEIKPSNTIFQECQILDGIPYKDQEFDFCHMRFMFPSFDETQFENLVIREVSRVLKVEGYLEVCEYELCQNCGPILQRLLDLRCEMMTNIGRNPKIASLIGKFMENTNQFGEVKFEERTIGIGSWAGRIGEVAKDDVVTRMYSIKPALMNHINILGIGITSDDYDEMITQSIEEFNEYQTYFVTCRWYAKKFQHL</sequence>
<feature type="compositionally biased region" description="Basic and acidic residues" evidence="1">
    <location>
        <begin position="28"/>
        <end position="39"/>
    </location>
</feature>
<protein>
    <submittedName>
        <fullName evidence="3">4057_t:CDS:1</fullName>
    </submittedName>
</protein>